<gene>
    <name evidence="1" type="ORF">B7P43_G02899</name>
</gene>
<organism evidence="1 2">
    <name type="scientific">Cryptotermes secundus</name>
    <dbReference type="NCBI Taxonomy" id="105785"/>
    <lineage>
        <taxon>Eukaryota</taxon>
        <taxon>Metazoa</taxon>
        <taxon>Ecdysozoa</taxon>
        <taxon>Arthropoda</taxon>
        <taxon>Hexapoda</taxon>
        <taxon>Insecta</taxon>
        <taxon>Pterygota</taxon>
        <taxon>Neoptera</taxon>
        <taxon>Polyneoptera</taxon>
        <taxon>Dictyoptera</taxon>
        <taxon>Blattodea</taxon>
        <taxon>Blattoidea</taxon>
        <taxon>Termitoidae</taxon>
        <taxon>Kalotermitidae</taxon>
        <taxon>Cryptotermitinae</taxon>
        <taxon>Cryptotermes</taxon>
    </lineage>
</organism>
<sequence length="63" mass="7065">MKFPENGVPYNKSWFSENRANANLHQETVNFPIIFTAAGSSSNMTSIKEAPVLNLGQYINYPD</sequence>
<keyword evidence="2" id="KW-1185">Reference proteome</keyword>
<comment type="caution">
    <text evidence="1">The sequence shown here is derived from an EMBL/GenBank/DDBJ whole genome shotgun (WGS) entry which is preliminary data.</text>
</comment>
<dbReference type="EMBL" id="NEVH01014836">
    <property type="protein sequence ID" value="PNF27535.1"/>
    <property type="molecule type" value="Genomic_DNA"/>
</dbReference>
<proteinExistence type="predicted"/>
<accession>A0A2J7QG14</accession>
<dbReference type="InParanoid" id="A0A2J7QG14"/>
<dbReference type="AlphaFoldDB" id="A0A2J7QG14"/>
<evidence type="ECO:0000313" key="1">
    <source>
        <dbReference type="EMBL" id="PNF27535.1"/>
    </source>
</evidence>
<name>A0A2J7QG14_9NEOP</name>
<dbReference type="Proteomes" id="UP000235965">
    <property type="component" value="Unassembled WGS sequence"/>
</dbReference>
<evidence type="ECO:0000313" key="2">
    <source>
        <dbReference type="Proteomes" id="UP000235965"/>
    </source>
</evidence>
<protein>
    <submittedName>
        <fullName evidence="1">Uncharacterized protein</fullName>
    </submittedName>
</protein>
<reference evidence="1 2" key="1">
    <citation type="submission" date="2017-12" db="EMBL/GenBank/DDBJ databases">
        <title>Hemimetabolous genomes reveal molecular basis of termite eusociality.</title>
        <authorList>
            <person name="Harrison M.C."/>
            <person name="Jongepier E."/>
            <person name="Robertson H.M."/>
            <person name="Arning N."/>
            <person name="Bitard-Feildel T."/>
            <person name="Chao H."/>
            <person name="Childers C.P."/>
            <person name="Dinh H."/>
            <person name="Doddapaneni H."/>
            <person name="Dugan S."/>
            <person name="Gowin J."/>
            <person name="Greiner C."/>
            <person name="Han Y."/>
            <person name="Hu H."/>
            <person name="Hughes D.S.T."/>
            <person name="Huylmans A.-K."/>
            <person name="Kemena C."/>
            <person name="Kremer L.P.M."/>
            <person name="Lee S.L."/>
            <person name="Lopez-Ezquerra A."/>
            <person name="Mallet L."/>
            <person name="Monroy-Kuhn J.M."/>
            <person name="Moser A."/>
            <person name="Murali S.C."/>
            <person name="Muzny D.M."/>
            <person name="Otani S."/>
            <person name="Piulachs M.-D."/>
            <person name="Poelchau M."/>
            <person name="Qu J."/>
            <person name="Schaub F."/>
            <person name="Wada-Katsumata A."/>
            <person name="Worley K.C."/>
            <person name="Xie Q."/>
            <person name="Ylla G."/>
            <person name="Poulsen M."/>
            <person name="Gibbs R.A."/>
            <person name="Schal C."/>
            <person name="Richards S."/>
            <person name="Belles X."/>
            <person name="Korb J."/>
            <person name="Bornberg-Bauer E."/>
        </authorList>
    </citation>
    <scope>NUCLEOTIDE SEQUENCE [LARGE SCALE GENOMIC DNA]</scope>
    <source>
        <tissue evidence="1">Whole body</tissue>
    </source>
</reference>